<feature type="compositionally biased region" description="Basic and acidic residues" evidence="1">
    <location>
        <begin position="787"/>
        <end position="797"/>
    </location>
</feature>
<dbReference type="InterPro" id="IPR013087">
    <property type="entry name" value="Znf_C2H2_type"/>
</dbReference>
<dbReference type="EnsemblMetazoa" id="HelroT191561">
    <property type="protein sequence ID" value="HelroP191561"/>
    <property type="gene ID" value="HelroG191561"/>
</dbReference>
<evidence type="ECO:0000256" key="1">
    <source>
        <dbReference type="SAM" id="MobiDB-lite"/>
    </source>
</evidence>
<dbReference type="Proteomes" id="UP000015101">
    <property type="component" value="Unassembled WGS sequence"/>
</dbReference>
<feature type="compositionally biased region" description="Acidic residues" evidence="1">
    <location>
        <begin position="822"/>
        <end position="843"/>
    </location>
</feature>
<feature type="domain" description="C2H2-type" evidence="2">
    <location>
        <begin position="233"/>
        <end position="256"/>
    </location>
</feature>
<proteinExistence type="predicted"/>
<feature type="compositionally biased region" description="Polar residues" evidence="1">
    <location>
        <begin position="1014"/>
        <end position="1023"/>
    </location>
</feature>
<feature type="region of interest" description="Disordered" evidence="1">
    <location>
        <begin position="932"/>
        <end position="961"/>
    </location>
</feature>
<dbReference type="HOGENOM" id="CLU_276383_0_0_1"/>
<feature type="region of interest" description="Disordered" evidence="1">
    <location>
        <begin position="560"/>
        <end position="580"/>
    </location>
</feature>
<feature type="domain" description="C2H2-type" evidence="2">
    <location>
        <begin position="906"/>
        <end position="929"/>
    </location>
</feature>
<dbReference type="GO" id="GO:0000126">
    <property type="term" value="C:transcription factor TFIIIB complex"/>
    <property type="evidence" value="ECO:0000318"/>
    <property type="project" value="GO_Central"/>
</dbReference>
<reference evidence="3 5" key="2">
    <citation type="journal article" date="2013" name="Nature">
        <title>Insights into bilaterian evolution from three spiralian genomes.</title>
        <authorList>
            <person name="Simakov O."/>
            <person name="Marletaz F."/>
            <person name="Cho S.J."/>
            <person name="Edsinger-Gonzales E."/>
            <person name="Havlak P."/>
            <person name="Hellsten U."/>
            <person name="Kuo D.H."/>
            <person name="Larsson T."/>
            <person name="Lv J."/>
            <person name="Arendt D."/>
            <person name="Savage R."/>
            <person name="Osoegawa K."/>
            <person name="de Jong P."/>
            <person name="Grimwood J."/>
            <person name="Chapman J.A."/>
            <person name="Shapiro H."/>
            <person name="Aerts A."/>
            <person name="Otillar R.P."/>
            <person name="Terry A.Y."/>
            <person name="Boore J.L."/>
            <person name="Grigoriev I.V."/>
            <person name="Lindberg D.R."/>
            <person name="Seaver E.C."/>
            <person name="Weisblat D.A."/>
            <person name="Putnam N.H."/>
            <person name="Rokhsar D.S."/>
        </authorList>
    </citation>
    <scope>NUCLEOTIDE SEQUENCE</scope>
</reference>
<feature type="region of interest" description="Disordered" evidence="1">
    <location>
        <begin position="595"/>
        <end position="629"/>
    </location>
</feature>
<reference evidence="4" key="3">
    <citation type="submission" date="2015-06" db="UniProtKB">
        <authorList>
            <consortium name="EnsemblMetazoa"/>
        </authorList>
    </citation>
    <scope>IDENTIFICATION</scope>
</reference>
<dbReference type="SMART" id="SM00355">
    <property type="entry name" value="ZnF_C2H2"/>
    <property type="match status" value="5"/>
</dbReference>
<protein>
    <recommendedName>
        <fullName evidence="2">C2H2-type domain-containing protein</fullName>
    </recommendedName>
</protein>
<feature type="region of interest" description="Disordered" evidence="1">
    <location>
        <begin position="992"/>
        <end position="1079"/>
    </location>
</feature>
<evidence type="ECO:0000259" key="2">
    <source>
        <dbReference type="SMART" id="SM00355"/>
    </source>
</evidence>
<feature type="compositionally biased region" description="Low complexity" evidence="1">
    <location>
        <begin position="374"/>
        <end position="399"/>
    </location>
</feature>
<feature type="region of interest" description="Disordered" evidence="1">
    <location>
        <begin position="776"/>
        <end position="904"/>
    </location>
</feature>
<feature type="compositionally biased region" description="Acidic residues" evidence="1">
    <location>
        <begin position="361"/>
        <end position="373"/>
    </location>
</feature>
<feature type="region of interest" description="Disordered" evidence="1">
    <location>
        <begin position="337"/>
        <end position="438"/>
    </location>
</feature>
<dbReference type="CTD" id="20211977"/>
<feature type="compositionally biased region" description="Low complexity" evidence="1">
    <location>
        <begin position="415"/>
        <end position="431"/>
    </location>
</feature>
<gene>
    <name evidence="4" type="primary">20211977</name>
    <name evidence="3" type="ORF">HELRODRAFT_191561</name>
</gene>
<organism evidence="4 5">
    <name type="scientific">Helobdella robusta</name>
    <name type="common">Californian leech</name>
    <dbReference type="NCBI Taxonomy" id="6412"/>
    <lineage>
        <taxon>Eukaryota</taxon>
        <taxon>Metazoa</taxon>
        <taxon>Spiralia</taxon>
        <taxon>Lophotrochozoa</taxon>
        <taxon>Annelida</taxon>
        <taxon>Clitellata</taxon>
        <taxon>Hirudinea</taxon>
        <taxon>Rhynchobdellida</taxon>
        <taxon>Glossiphoniidae</taxon>
        <taxon>Helobdella</taxon>
    </lineage>
</organism>
<name>T1FT30_HELRO</name>
<dbReference type="EMBL" id="AMQM01004030">
    <property type="status" value="NOT_ANNOTATED_CDS"/>
    <property type="molecule type" value="Genomic_DNA"/>
</dbReference>
<sequence>MEAKRAQDTAEETRVRREKNRLCKTAFRARKKSKKPSDSNRDSSSQKSVVNNNTFTSENILDNVDACPKLGRNKKSGGGVSSGAGNVSSMSRSFRHSQQLVSKLRGPRSVREQRLLNNGNWLWSCSICDRRHVSKGYILLHIKVAHSKECSKKAANTNPVRITKDLPSQLDDNERYIEISSRLKKCSISLVAAEDMVNYESLSNILLDNGASLVRHLDTDDDVECDVDRHKSYKCSRCEYRGFRSLVVKKHFIQCHPSFEVVIISLKGKSCKQPGSAAVAAASLLATTTSTDKNGTPEHSLAMNNKLRLKAPSPLYSCYDVSCEYITRRRNTMRDHYREFPNHRGFRKSKNNSSGKSQKNDEDDEDENGDDCDNNSNNGTNNGSSNNNNNNNSNSGNKNVDSDKKSNRSHNVQGSSNDSRNNSSQANNNDNCNDEENDIVSTNANTMCLSKVACVTTTTSVDNINNTGSSSTDVHTSVKENIAAATSTTAAATTTAATIASTASSTKQSVIITTSSALITTNSELKNSNSSSNNIVSGLTLLKKMFSNAGTSLEMKKFTNSESANNNSSSSSINNICNNNNNATAHSQKLNTVEISTSNSKQHITGAPTSSSLAPSSPSVAPSTATSSPSKCSVWKYSVDGDKYTVDGKLLKRPGTRRMFSKDCEERYRCVTCGYRSKLPTTLKQHMVAEHLEIFSETAGNTNNAGASNVKNNQTPHCIDVRAKELRKRQMVLFCSHLKCAFYCKDVLELEAHRATPNECPLPLKVTSSASSIFTDESNDQAKGGAKNKESSSRDVKSSSSSGDISSSRKHRRLSSGSLFTDNDDADDDSDGGFDTDEGDCSNDVDSIRDSTNTTSKSSHHSSSSSSSSLTMKSNNLASSKPTKSSLSSSASSSPSPAPVRTNKSYQCATCPFTTLDITSVKSHLLEQHSDLIAPPPASSSSSSAHHHHHHHYGKNESSRRVGYTEISSEMMSDGNFMTSVTDCYIDSIFNNDDEDGDGAKKDMQRRVKRKSISTHSNSKVTHNNTSYNSPSCSSNNNDNGLNSTSTNVAAVENSAKTNSSDNANPSDSNTTTYSQSSADVDAADKQALSKITSIQSNGFVNNASITSSSNCSSSNISCSSSSNVNNVSNFGVFDGIMSGLMKPADKVYTVL</sequence>
<feature type="domain" description="C2H2-type" evidence="2">
    <location>
        <begin position="668"/>
        <end position="691"/>
    </location>
</feature>
<feature type="region of interest" description="Disordered" evidence="1">
    <location>
        <begin position="66"/>
        <end position="105"/>
    </location>
</feature>
<keyword evidence="5" id="KW-1185">Reference proteome</keyword>
<feature type="domain" description="C2H2-type" evidence="2">
    <location>
        <begin position="316"/>
        <end position="343"/>
    </location>
</feature>
<feature type="compositionally biased region" description="Low complexity" evidence="1">
    <location>
        <begin position="83"/>
        <end position="92"/>
    </location>
</feature>
<dbReference type="EMBL" id="KB096411">
    <property type="protein sequence ID" value="ESO05031.1"/>
    <property type="molecule type" value="Genomic_DNA"/>
</dbReference>
<feature type="domain" description="C2H2-type" evidence="2">
    <location>
        <begin position="123"/>
        <end position="146"/>
    </location>
</feature>
<dbReference type="RefSeq" id="XP_009016964.1">
    <property type="nucleotide sequence ID" value="XM_009018716.1"/>
</dbReference>
<evidence type="ECO:0000313" key="3">
    <source>
        <dbReference type="EMBL" id="ESO05031.1"/>
    </source>
</evidence>
<dbReference type="GeneID" id="20211977"/>
<dbReference type="GO" id="GO:0001156">
    <property type="term" value="F:TFIIIC-class transcription factor complex binding"/>
    <property type="evidence" value="ECO:0000318"/>
    <property type="project" value="GO_Central"/>
</dbReference>
<reference evidence="5" key="1">
    <citation type="submission" date="2012-12" db="EMBL/GenBank/DDBJ databases">
        <authorList>
            <person name="Hellsten U."/>
            <person name="Grimwood J."/>
            <person name="Chapman J.A."/>
            <person name="Shapiro H."/>
            <person name="Aerts A."/>
            <person name="Otillar R.P."/>
            <person name="Terry A.Y."/>
            <person name="Boore J.L."/>
            <person name="Simakov O."/>
            <person name="Marletaz F."/>
            <person name="Cho S.-J."/>
            <person name="Edsinger-Gonzales E."/>
            <person name="Havlak P."/>
            <person name="Kuo D.-H."/>
            <person name="Larsson T."/>
            <person name="Lv J."/>
            <person name="Arendt D."/>
            <person name="Savage R."/>
            <person name="Osoegawa K."/>
            <person name="de Jong P."/>
            <person name="Lindberg D.R."/>
            <person name="Seaver E.C."/>
            <person name="Weisblat D.A."/>
            <person name="Putnam N.H."/>
            <person name="Grigoriev I.V."/>
            <person name="Rokhsar D.S."/>
        </authorList>
    </citation>
    <scope>NUCLEOTIDE SEQUENCE</scope>
</reference>
<dbReference type="GO" id="GO:0070898">
    <property type="term" value="P:RNA polymerase III preinitiation complex assembly"/>
    <property type="evidence" value="ECO:0000318"/>
    <property type="project" value="GO_Central"/>
</dbReference>
<feature type="compositionally biased region" description="Low complexity" evidence="1">
    <location>
        <begin position="851"/>
        <end position="895"/>
    </location>
</feature>
<evidence type="ECO:0000313" key="5">
    <source>
        <dbReference type="Proteomes" id="UP000015101"/>
    </source>
</evidence>
<feature type="compositionally biased region" description="Low complexity" evidence="1">
    <location>
        <begin position="1058"/>
        <end position="1073"/>
    </location>
</feature>
<dbReference type="AlphaFoldDB" id="T1FT30"/>
<dbReference type="InParanoid" id="T1FT30"/>
<accession>T1FT30</accession>
<feature type="compositionally biased region" description="Basic and acidic residues" evidence="1">
    <location>
        <begin position="1"/>
        <end position="15"/>
    </location>
</feature>
<feature type="region of interest" description="Disordered" evidence="1">
    <location>
        <begin position="1"/>
        <end position="54"/>
    </location>
</feature>
<evidence type="ECO:0000313" key="4">
    <source>
        <dbReference type="EnsemblMetazoa" id="HelroP191561"/>
    </source>
</evidence>
<dbReference type="KEGG" id="hro:HELRODRAFT_191561"/>
<feature type="compositionally biased region" description="Low complexity" evidence="1">
    <location>
        <begin position="605"/>
        <end position="629"/>
    </location>
</feature>
<feature type="compositionally biased region" description="Low complexity" evidence="1">
    <location>
        <begin position="1024"/>
        <end position="1040"/>
    </location>
</feature>